<evidence type="ECO:0000256" key="1">
    <source>
        <dbReference type="SAM" id="MobiDB-lite"/>
    </source>
</evidence>
<feature type="domain" description="hAT-like transposase RNase-H fold" evidence="3">
    <location>
        <begin position="1"/>
        <end position="69"/>
    </location>
</feature>
<dbReference type="AlphaFoldDB" id="A0AAV0EDT2"/>
<dbReference type="EMBL" id="CAMAPF010000915">
    <property type="protein sequence ID" value="CAH9120752.1"/>
    <property type="molecule type" value="Genomic_DNA"/>
</dbReference>
<keyword evidence="5" id="KW-1185">Reference proteome</keyword>
<dbReference type="SUPFAM" id="SSF53098">
    <property type="entry name" value="Ribonuclease H-like"/>
    <property type="match status" value="1"/>
</dbReference>
<evidence type="ECO:0000259" key="2">
    <source>
        <dbReference type="Pfam" id="PF05699"/>
    </source>
</evidence>
<comment type="caution">
    <text evidence="4">The sequence shown here is derived from an EMBL/GenBank/DDBJ whole genome shotgun (WGS) entry which is preliminary data.</text>
</comment>
<reference evidence="4" key="1">
    <citation type="submission" date="2022-07" db="EMBL/GenBank/DDBJ databases">
        <authorList>
            <person name="Macas J."/>
            <person name="Novak P."/>
            <person name="Neumann P."/>
        </authorList>
    </citation>
    <scope>NUCLEOTIDE SEQUENCE</scope>
</reference>
<dbReference type="InterPro" id="IPR012337">
    <property type="entry name" value="RNaseH-like_sf"/>
</dbReference>
<evidence type="ECO:0000313" key="5">
    <source>
        <dbReference type="Proteomes" id="UP001152523"/>
    </source>
</evidence>
<evidence type="ECO:0000313" key="4">
    <source>
        <dbReference type="EMBL" id="CAH9120752.1"/>
    </source>
</evidence>
<dbReference type="Proteomes" id="UP001152523">
    <property type="component" value="Unassembled WGS sequence"/>
</dbReference>
<protein>
    <recommendedName>
        <fullName evidence="6">HAT C-terminal dimerisation domain-containing protein</fullName>
    </recommendedName>
</protein>
<organism evidence="4 5">
    <name type="scientific">Cuscuta epithymum</name>
    <dbReference type="NCBI Taxonomy" id="186058"/>
    <lineage>
        <taxon>Eukaryota</taxon>
        <taxon>Viridiplantae</taxon>
        <taxon>Streptophyta</taxon>
        <taxon>Embryophyta</taxon>
        <taxon>Tracheophyta</taxon>
        <taxon>Spermatophyta</taxon>
        <taxon>Magnoliopsida</taxon>
        <taxon>eudicotyledons</taxon>
        <taxon>Gunneridae</taxon>
        <taxon>Pentapetalae</taxon>
        <taxon>asterids</taxon>
        <taxon>lamiids</taxon>
        <taxon>Solanales</taxon>
        <taxon>Convolvulaceae</taxon>
        <taxon>Cuscuteae</taxon>
        <taxon>Cuscuta</taxon>
        <taxon>Cuscuta subgen. Cuscuta</taxon>
    </lineage>
</organism>
<feature type="region of interest" description="Disordered" evidence="1">
    <location>
        <begin position="77"/>
        <end position="113"/>
    </location>
</feature>
<evidence type="ECO:0008006" key="6">
    <source>
        <dbReference type="Google" id="ProtNLM"/>
    </source>
</evidence>
<dbReference type="PANTHER" id="PTHR23272">
    <property type="entry name" value="BED FINGER-RELATED"/>
    <property type="match status" value="1"/>
</dbReference>
<dbReference type="Pfam" id="PF14372">
    <property type="entry name" value="hAT-like_RNase-H"/>
    <property type="match status" value="1"/>
</dbReference>
<feature type="compositionally biased region" description="Polar residues" evidence="1">
    <location>
        <begin position="88"/>
        <end position="97"/>
    </location>
</feature>
<dbReference type="Pfam" id="PF05699">
    <property type="entry name" value="Dimer_Tnp_hAT"/>
    <property type="match status" value="1"/>
</dbReference>
<dbReference type="PANTHER" id="PTHR23272:SF184">
    <property type="entry name" value="OS03G0311250 PROTEIN"/>
    <property type="match status" value="1"/>
</dbReference>
<accession>A0AAV0EDT2</accession>
<dbReference type="InterPro" id="IPR025525">
    <property type="entry name" value="hAT-like_transposase_RNase-H"/>
</dbReference>
<gene>
    <name evidence="4" type="ORF">CEPIT_LOCUS23187</name>
</gene>
<feature type="region of interest" description="Disordered" evidence="1">
    <location>
        <begin position="283"/>
        <end position="315"/>
    </location>
</feature>
<proteinExistence type="predicted"/>
<feature type="compositionally biased region" description="Polar residues" evidence="1">
    <location>
        <begin position="293"/>
        <end position="305"/>
    </location>
</feature>
<dbReference type="GO" id="GO:0003677">
    <property type="term" value="F:DNA binding"/>
    <property type="evidence" value="ECO:0007669"/>
    <property type="project" value="InterPro"/>
</dbReference>
<feature type="domain" description="HAT C-terminal dimerisation" evidence="2">
    <location>
        <begin position="155"/>
        <end position="245"/>
    </location>
</feature>
<dbReference type="InterPro" id="IPR008906">
    <property type="entry name" value="HATC_C_dom"/>
</dbReference>
<name>A0AAV0EDT2_9ASTE</name>
<dbReference type="GO" id="GO:0046983">
    <property type="term" value="F:protein dimerization activity"/>
    <property type="evidence" value="ECO:0007669"/>
    <property type="project" value="InterPro"/>
</dbReference>
<sequence>MAASMNLKFDKYWGTPEKMNHMMFLGLILDPRYKMEYVNYCLKCIYNEKTCTALSKGIESTLRRLYKQYHDWAPPPPLAPRHSVPRFTETSIPSQGSRGKKAKIPGVANTNSSSISSLRPSLSLDDSTLLSGMEDMDREYLSSKSSALTLNLNDVDRYLSDRCEPITGNEDGEVGSDHFDILLWWKENSGRYKILSQVARHVLAVPISTVASESAFSTGRRVLDSFRSSLAPRVVESLICSKNWLNAKEDEYNPVVLKQHMDEVEAFEDCYEVVTDEGVLLMPPTLTSSSSSNTGPNVQNMTTNNHPHEPDADYATMDNMDSEAAVLED</sequence>
<evidence type="ECO:0000259" key="3">
    <source>
        <dbReference type="Pfam" id="PF14372"/>
    </source>
</evidence>